<keyword evidence="3" id="KW-0217">Developmental protein</keyword>
<keyword evidence="4" id="KW-0963">Cytoplasm</keyword>
<keyword evidence="5" id="KW-0053">Apoptosis</keyword>
<dbReference type="EMBL" id="HBUF01533771">
    <property type="protein sequence ID" value="CAG6752608.1"/>
    <property type="molecule type" value="Transcribed_RNA"/>
</dbReference>
<proteinExistence type="inferred from homology"/>
<evidence type="ECO:0000256" key="4">
    <source>
        <dbReference type="ARBA" id="ARBA00022490"/>
    </source>
</evidence>
<dbReference type="AlphaFoldDB" id="A0A8D9EFZ7"/>
<dbReference type="EMBL" id="HBUF01533769">
    <property type="protein sequence ID" value="CAG6752606.1"/>
    <property type="molecule type" value="Transcribed_RNA"/>
</dbReference>
<dbReference type="GO" id="GO:0005737">
    <property type="term" value="C:cytoplasm"/>
    <property type="evidence" value="ECO:0007669"/>
    <property type="project" value="UniProtKB-SubCell"/>
</dbReference>
<protein>
    <submittedName>
        <fullName evidence="7">Protein scylla</fullName>
    </submittedName>
</protein>
<dbReference type="InterPro" id="IPR012918">
    <property type="entry name" value="RTP801-like"/>
</dbReference>
<organism evidence="7">
    <name type="scientific">Cacopsylla melanoneura</name>
    <dbReference type="NCBI Taxonomy" id="428564"/>
    <lineage>
        <taxon>Eukaryota</taxon>
        <taxon>Metazoa</taxon>
        <taxon>Ecdysozoa</taxon>
        <taxon>Arthropoda</taxon>
        <taxon>Hexapoda</taxon>
        <taxon>Insecta</taxon>
        <taxon>Pterygota</taxon>
        <taxon>Neoptera</taxon>
        <taxon>Paraneoptera</taxon>
        <taxon>Hemiptera</taxon>
        <taxon>Sternorrhyncha</taxon>
        <taxon>Psylloidea</taxon>
        <taxon>Psyllidae</taxon>
        <taxon>Psyllinae</taxon>
        <taxon>Cacopsylla</taxon>
    </lineage>
</organism>
<dbReference type="InterPro" id="IPR038281">
    <property type="entry name" value="RTP801-like_C_sf"/>
</dbReference>
<dbReference type="EMBL" id="HBUF01302591">
    <property type="protein sequence ID" value="CAG6691441.1"/>
    <property type="molecule type" value="Transcribed_RNA"/>
</dbReference>
<dbReference type="Pfam" id="PF07809">
    <property type="entry name" value="RTP801_C"/>
    <property type="match status" value="1"/>
</dbReference>
<dbReference type="GO" id="GO:0006979">
    <property type="term" value="P:response to oxidative stress"/>
    <property type="evidence" value="ECO:0007669"/>
    <property type="project" value="UniProtKB-ARBA"/>
</dbReference>
<comment type="similarity">
    <text evidence="2">Belongs to the DDIT4 family.</text>
</comment>
<dbReference type="GO" id="GO:0045926">
    <property type="term" value="P:negative regulation of growth"/>
    <property type="evidence" value="ECO:0007669"/>
    <property type="project" value="UniProtKB-ARBA"/>
</dbReference>
<dbReference type="PANTHER" id="PTHR12478">
    <property type="entry name" value="DNA-DAMAGE-INDUCIBLE TRANSCRIPT 4 PROTEIN DDIT4"/>
    <property type="match status" value="1"/>
</dbReference>
<evidence type="ECO:0000256" key="1">
    <source>
        <dbReference type="ARBA" id="ARBA00004496"/>
    </source>
</evidence>
<comment type="function">
    <text evidence="6">Inhibits cell growth by regulating the Tor pathway upstream of the Tsc1-Tsc2 complex and downstream of Akt1. Acts as a cell death activator during head development.</text>
</comment>
<dbReference type="Gene3D" id="3.90.470.40">
    <property type="entry name" value="RTP801-like"/>
    <property type="match status" value="1"/>
</dbReference>
<dbReference type="EMBL" id="HBUF01533770">
    <property type="protein sequence ID" value="CAG6752607.1"/>
    <property type="molecule type" value="Transcribed_RNA"/>
</dbReference>
<dbReference type="GO" id="GO:0006915">
    <property type="term" value="P:apoptotic process"/>
    <property type="evidence" value="ECO:0007669"/>
    <property type="project" value="UniProtKB-KW"/>
</dbReference>
<evidence type="ECO:0000256" key="5">
    <source>
        <dbReference type="ARBA" id="ARBA00022703"/>
    </source>
</evidence>
<comment type="subcellular location">
    <subcellularLocation>
        <location evidence="1">Cytoplasm</location>
    </subcellularLocation>
</comment>
<dbReference type="EMBL" id="HBUF01302590">
    <property type="protein sequence ID" value="CAG6691440.1"/>
    <property type="molecule type" value="Transcribed_RNA"/>
</dbReference>
<name>A0A8D9EFZ7_9HEMI</name>
<evidence type="ECO:0000256" key="6">
    <source>
        <dbReference type="ARBA" id="ARBA00059352"/>
    </source>
</evidence>
<dbReference type="GO" id="GO:0009968">
    <property type="term" value="P:negative regulation of signal transduction"/>
    <property type="evidence" value="ECO:0007669"/>
    <property type="project" value="InterPro"/>
</dbReference>
<reference evidence="7" key="1">
    <citation type="submission" date="2021-05" db="EMBL/GenBank/DDBJ databases">
        <authorList>
            <person name="Alioto T."/>
            <person name="Alioto T."/>
            <person name="Gomez Garrido J."/>
        </authorList>
    </citation>
    <scope>NUCLEOTIDE SEQUENCE</scope>
</reference>
<sequence>MEVLPNPVVFANNYEAFQQEEIDDSACIFLSNRLEQELRAAKSAQLACGEVLLPSDLLPNVARDILRLAEVEPYGLKGCTLFINFETDQECRKIATLTCDPNTVSTFELYLTLRQDFRHSWHSLLPQFLKNLTKGGSTIMISRGFTLEKKRLYRTYSDSLKE</sequence>
<evidence type="ECO:0000313" key="7">
    <source>
        <dbReference type="EMBL" id="CAG6752608.1"/>
    </source>
</evidence>
<accession>A0A8D9EFZ7</accession>
<dbReference type="FunFam" id="3.90.470.40:FF:000003">
    <property type="entry name" value="Charybde, isoform E"/>
    <property type="match status" value="1"/>
</dbReference>
<evidence type="ECO:0000256" key="3">
    <source>
        <dbReference type="ARBA" id="ARBA00022473"/>
    </source>
</evidence>
<dbReference type="GO" id="GO:0008258">
    <property type="term" value="P:head involution"/>
    <property type="evidence" value="ECO:0007669"/>
    <property type="project" value="UniProtKB-ARBA"/>
</dbReference>
<dbReference type="EMBL" id="HBUF01533772">
    <property type="protein sequence ID" value="CAG6752609.1"/>
    <property type="molecule type" value="Transcribed_RNA"/>
</dbReference>
<dbReference type="GO" id="GO:0032006">
    <property type="term" value="P:regulation of TOR signaling"/>
    <property type="evidence" value="ECO:0007669"/>
    <property type="project" value="TreeGrafter"/>
</dbReference>
<evidence type="ECO:0000256" key="2">
    <source>
        <dbReference type="ARBA" id="ARBA00010670"/>
    </source>
</evidence>
<dbReference type="PANTHER" id="PTHR12478:SF16">
    <property type="entry name" value="PROTEIN CHARYBDE-RELATED"/>
    <property type="match status" value="1"/>
</dbReference>